<keyword evidence="8 9" id="KW-0030">Aminoacyl-tRNA synthetase</keyword>
<evidence type="ECO:0000256" key="4">
    <source>
        <dbReference type="ARBA" id="ARBA00022598"/>
    </source>
</evidence>
<name>A0A084EGE9_MYCCA</name>
<dbReference type="PANTHER" id="PTHR22594:SF34">
    <property type="entry name" value="ASPARAGINE--TRNA LIGASE, MITOCHONDRIAL-RELATED"/>
    <property type="match status" value="1"/>
</dbReference>
<dbReference type="InterPro" id="IPR006195">
    <property type="entry name" value="aa-tRNA-synth_II"/>
</dbReference>
<gene>
    <name evidence="9 11" type="primary">asnS</name>
    <name evidence="11" type="ORF">MCAPa_8470</name>
</gene>
<dbReference type="InterPro" id="IPR004522">
    <property type="entry name" value="Asn-tRNA-ligase"/>
</dbReference>
<dbReference type="NCBIfam" id="TIGR00457">
    <property type="entry name" value="asnS"/>
    <property type="match status" value="1"/>
</dbReference>
<evidence type="ECO:0000256" key="1">
    <source>
        <dbReference type="ARBA" id="ARBA00008226"/>
    </source>
</evidence>
<dbReference type="InterPro" id="IPR004364">
    <property type="entry name" value="Aa-tRNA-synt_II"/>
</dbReference>
<dbReference type="AlphaFoldDB" id="A0A084EGE9"/>
<comment type="caution">
    <text evidence="11">The sequence shown here is derived from an EMBL/GenBank/DDBJ whole genome shotgun (WGS) entry which is preliminary data.</text>
</comment>
<dbReference type="InterPro" id="IPR004365">
    <property type="entry name" value="NA-bd_OB_tRNA"/>
</dbReference>
<comment type="catalytic activity">
    <reaction evidence="9">
        <text>tRNA(Asn) + L-asparagine + ATP = L-asparaginyl-tRNA(Asn) + AMP + diphosphate + H(+)</text>
        <dbReference type="Rhea" id="RHEA:11180"/>
        <dbReference type="Rhea" id="RHEA-COMP:9659"/>
        <dbReference type="Rhea" id="RHEA-COMP:9674"/>
        <dbReference type="ChEBI" id="CHEBI:15378"/>
        <dbReference type="ChEBI" id="CHEBI:30616"/>
        <dbReference type="ChEBI" id="CHEBI:33019"/>
        <dbReference type="ChEBI" id="CHEBI:58048"/>
        <dbReference type="ChEBI" id="CHEBI:78442"/>
        <dbReference type="ChEBI" id="CHEBI:78515"/>
        <dbReference type="ChEBI" id="CHEBI:456215"/>
        <dbReference type="EC" id="6.1.1.22"/>
    </reaction>
</comment>
<proteinExistence type="inferred from homology"/>
<accession>A0A084EGE9</accession>
<evidence type="ECO:0000256" key="9">
    <source>
        <dbReference type="HAMAP-Rule" id="MF_00534"/>
    </source>
</evidence>
<dbReference type="NCBIfam" id="NF003037">
    <property type="entry name" value="PRK03932.1"/>
    <property type="match status" value="1"/>
</dbReference>
<comment type="similarity">
    <text evidence="1 9">Belongs to the class-II aminoacyl-tRNA synthetase family.</text>
</comment>
<evidence type="ECO:0000256" key="5">
    <source>
        <dbReference type="ARBA" id="ARBA00022741"/>
    </source>
</evidence>
<dbReference type="Gene3D" id="3.30.930.10">
    <property type="entry name" value="Bira Bifunctional Protein, Domain 2"/>
    <property type="match status" value="1"/>
</dbReference>
<dbReference type="EC" id="6.1.1.22" evidence="9"/>
<dbReference type="Pfam" id="PF01336">
    <property type="entry name" value="tRNA_anti-codon"/>
    <property type="match status" value="1"/>
</dbReference>
<dbReference type="EMBL" id="JFDO01000036">
    <property type="protein sequence ID" value="KEZ17041.1"/>
    <property type="molecule type" value="Genomic_DNA"/>
</dbReference>
<evidence type="ECO:0000256" key="3">
    <source>
        <dbReference type="ARBA" id="ARBA00022490"/>
    </source>
</evidence>
<dbReference type="PROSITE" id="PS50862">
    <property type="entry name" value="AA_TRNA_LIGASE_II"/>
    <property type="match status" value="1"/>
</dbReference>
<evidence type="ECO:0000256" key="8">
    <source>
        <dbReference type="ARBA" id="ARBA00023146"/>
    </source>
</evidence>
<evidence type="ECO:0000259" key="10">
    <source>
        <dbReference type="PROSITE" id="PS50862"/>
    </source>
</evidence>
<dbReference type="SUPFAM" id="SSF50249">
    <property type="entry name" value="Nucleic acid-binding proteins"/>
    <property type="match status" value="1"/>
</dbReference>
<dbReference type="GO" id="GO:0003676">
    <property type="term" value="F:nucleic acid binding"/>
    <property type="evidence" value="ECO:0007669"/>
    <property type="project" value="InterPro"/>
</dbReference>
<dbReference type="Pfam" id="PF00152">
    <property type="entry name" value="tRNA-synt_2"/>
    <property type="match status" value="1"/>
</dbReference>
<evidence type="ECO:0000256" key="6">
    <source>
        <dbReference type="ARBA" id="ARBA00022840"/>
    </source>
</evidence>
<evidence type="ECO:0000313" key="12">
    <source>
        <dbReference type="Proteomes" id="UP000028533"/>
    </source>
</evidence>
<dbReference type="GO" id="GO:0004816">
    <property type="term" value="F:asparagine-tRNA ligase activity"/>
    <property type="evidence" value="ECO:0007669"/>
    <property type="project" value="UniProtKB-UniRule"/>
</dbReference>
<dbReference type="GO" id="GO:0005737">
    <property type="term" value="C:cytoplasm"/>
    <property type="evidence" value="ECO:0007669"/>
    <property type="project" value="UniProtKB-SubCell"/>
</dbReference>
<keyword evidence="3 9" id="KW-0963">Cytoplasm</keyword>
<dbReference type="PANTHER" id="PTHR22594">
    <property type="entry name" value="ASPARTYL/LYSYL-TRNA SYNTHETASE"/>
    <property type="match status" value="1"/>
</dbReference>
<keyword evidence="6 9" id="KW-0067">ATP-binding</keyword>
<keyword evidence="7 9" id="KW-0648">Protein biosynthesis</keyword>
<dbReference type="SMR" id="A0A084EGE9"/>
<dbReference type="HAMAP" id="MF_00534">
    <property type="entry name" value="Asn_tRNA_synth"/>
    <property type="match status" value="1"/>
</dbReference>
<keyword evidence="5 9" id="KW-0547">Nucleotide-binding</keyword>
<evidence type="ECO:0000256" key="7">
    <source>
        <dbReference type="ARBA" id="ARBA00022917"/>
    </source>
</evidence>
<dbReference type="Proteomes" id="UP000028533">
    <property type="component" value="Unassembled WGS sequence"/>
</dbReference>
<dbReference type="GO" id="GO:0006421">
    <property type="term" value="P:asparaginyl-tRNA aminoacylation"/>
    <property type="evidence" value="ECO:0007669"/>
    <property type="project" value="UniProtKB-UniRule"/>
</dbReference>
<comment type="subcellular location">
    <subcellularLocation>
        <location evidence="9">Cytoplasm</location>
    </subcellularLocation>
</comment>
<dbReference type="CDD" id="cd00776">
    <property type="entry name" value="AsxRS_core"/>
    <property type="match status" value="1"/>
</dbReference>
<sequence length="454" mass="52217">MEIKQVFEQNSELIDQEIELIARVRSNRQGKFVSFMILNDGTTFTDLQVVYKTKTKGYEQALQARVSSIVKVIGRVVLTPEKQQKFEVQADAIELIDQAIEDYPLQKKEHTTEYLREIAHLRAKTKTFNAIFKIRSAAAYAIHKFFNDRGFVYIHSPIITSNDAEGAGEAFLVTTREDADYEKDFFAKKASLTVSGQLHAEAFAQAFKKVYTFGPTFRAENSNTAKHAAEFWMIEPEVAFADLKDNIQLIQDMVKYIINYIFKHNRRELEFCNEHLEDGLIDKLNSVRNSEFKVTTYTEAIEILKQAVANGHKFEVSDIEFGLDLGTEHERYICEQVNKAPTFVTNYPKEIKAFYMKQNEDNKTVAAVDLLVPGIGELVGGSQREDNYEKLIKRCKEVNIDIDQLEWYNNLRLYGYYKSAGFGLGFERLIMYITGASNIRDVIPFPRTPKNLLF</sequence>
<keyword evidence="4 9" id="KW-0436">Ligase</keyword>
<dbReference type="Gene3D" id="2.40.50.140">
    <property type="entry name" value="Nucleic acid-binding proteins"/>
    <property type="match status" value="1"/>
</dbReference>
<dbReference type="FunFam" id="3.30.930.10:FF:000016">
    <property type="entry name" value="Asparagine--tRNA ligase"/>
    <property type="match status" value="1"/>
</dbReference>
<feature type="domain" description="Aminoacyl-transfer RNA synthetases class-II family profile" evidence="10">
    <location>
        <begin position="132"/>
        <end position="444"/>
    </location>
</feature>
<reference evidence="11 12" key="1">
    <citation type="submission" date="2014-02" db="EMBL/GenBank/DDBJ databases">
        <title>Genome sequence of Mycoplasma capricolum subsp. capricolum strain 14232.</title>
        <authorList>
            <person name="Sirand-Pugnet P."/>
            <person name="Breton M."/>
            <person name="Dordet-Frisoni E."/>
            <person name="Baranowski E."/>
            <person name="Barre A."/>
            <person name="Couture C."/>
            <person name="Dupuy V."/>
            <person name="Gaurivaud P."/>
            <person name="Jacob D."/>
            <person name="Lemaitre C."/>
            <person name="Manso-Silvan L."/>
            <person name="Nikolski M."/>
            <person name="Nouvel L.-X."/>
            <person name="Poumarat F."/>
            <person name="Tardy F."/>
            <person name="Thebault P."/>
            <person name="Theil S."/>
            <person name="Citti C."/>
            <person name="Thiaucourt F."/>
            <person name="Blanchard A."/>
        </authorList>
    </citation>
    <scope>NUCLEOTIDE SEQUENCE [LARGE SCALE GENOMIC DNA]</scope>
    <source>
        <strain evidence="11 12">14232</strain>
    </source>
</reference>
<evidence type="ECO:0000313" key="11">
    <source>
        <dbReference type="EMBL" id="KEZ17041.1"/>
    </source>
</evidence>
<dbReference type="CDD" id="cd04318">
    <property type="entry name" value="EcAsnRS_like_N"/>
    <property type="match status" value="1"/>
</dbReference>
<protein>
    <recommendedName>
        <fullName evidence="9">Asparagine--tRNA ligase</fullName>
        <ecNumber evidence="9">6.1.1.22</ecNumber>
    </recommendedName>
    <alternativeName>
        <fullName evidence="9">Asparaginyl-tRNA synthetase</fullName>
        <shortName evidence="9">AsnRS</shortName>
    </alternativeName>
</protein>
<evidence type="ECO:0000256" key="2">
    <source>
        <dbReference type="ARBA" id="ARBA00011738"/>
    </source>
</evidence>
<dbReference type="RefSeq" id="WP_011387655.1">
    <property type="nucleotide sequence ID" value="NZ_JFDO01000036.1"/>
</dbReference>
<dbReference type="GO" id="GO:0005524">
    <property type="term" value="F:ATP binding"/>
    <property type="evidence" value="ECO:0007669"/>
    <property type="project" value="UniProtKB-UniRule"/>
</dbReference>
<dbReference type="InterPro" id="IPR012340">
    <property type="entry name" value="NA-bd_OB-fold"/>
</dbReference>
<organism evidence="11 12">
    <name type="scientific">Mycoplasma capricolum subsp. capricolum 14232</name>
    <dbReference type="NCBI Taxonomy" id="1188238"/>
    <lineage>
        <taxon>Bacteria</taxon>
        <taxon>Bacillati</taxon>
        <taxon>Mycoplasmatota</taxon>
        <taxon>Mollicutes</taxon>
        <taxon>Mycoplasmataceae</taxon>
        <taxon>Mycoplasma</taxon>
    </lineage>
</organism>
<dbReference type="InterPro" id="IPR045864">
    <property type="entry name" value="aa-tRNA-synth_II/BPL/LPL"/>
</dbReference>
<dbReference type="PRINTS" id="PR01042">
    <property type="entry name" value="TRNASYNTHASP"/>
</dbReference>
<dbReference type="SUPFAM" id="SSF55681">
    <property type="entry name" value="Class II aaRS and biotin synthetases"/>
    <property type="match status" value="1"/>
</dbReference>
<dbReference type="GeneID" id="23778224"/>
<dbReference type="InterPro" id="IPR002312">
    <property type="entry name" value="Asp/Asn-tRNA-synth_IIb"/>
</dbReference>
<comment type="subunit">
    <text evidence="2 9">Homodimer.</text>
</comment>